<feature type="non-terminal residue" evidence="1">
    <location>
        <position position="1"/>
    </location>
</feature>
<protein>
    <submittedName>
        <fullName evidence="1">32554_t:CDS:1</fullName>
    </submittedName>
</protein>
<name>A0ACA9SQW1_9GLOM</name>
<evidence type="ECO:0000313" key="2">
    <source>
        <dbReference type="Proteomes" id="UP000789920"/>
    </source>
</evidence>
<comment type="caution">
    <text evidence="1">The sequence shown here is derived from an EMBL/GenBank/DDBJ whole genome shotgun (WGS) entry which is preliminary data.</text>
</comment>
<organism evidence="1 2">
    <name type="scientific">Racocetra persica</name>
    <dbReference type="NCBI Taxonomy" id="160502"/>
    <lineage>
        <taxon>Eukaryota</taxon>
        <taxon>Fungi</taxon>
        <taxon>Fungi incertae sedis</taxon>
        <taxon>Mucoromycota</taxon>
        <taxon>Glomeromycotina</taxon>
        <taxon>Glomeromycetes</taxon>
        <taxon>Diversisporales</taxon>
        <taxon>Gigasporaceae</taxon>
        <taxon>Racocetra</taxon>
    </lineage>
</organism>
<proteinExistence type="predicted"/>
<gene>
    <name evidence="1" type="ORF">RPERSI_LOCUS34211</name>
</gene>
<sequence>IEQSIFIMIHNPLSIICAARTWYDISCSHTTRAKWLIFHHGKSHALFNTVKKGPKFLIYDQLKALFSLNILPSRYFVQRLILVFGQVDGDLVNMKIRNEISDYDISLMRKTKSSWAADIDFNVFYCILTKAHELYGKENLKIRGNDMELFHFLSGGSKNLADAKIILENNYDKISELISIYRFTPFPRRPNFS</sequence>
<dbReference type="EMBL" id="CAJVQC010151896">
    <property type="protein sequence ID" value="CAG8846574.1"/>
    <property type="molecule type" value="Genomic_DNA"/>
</dbReference>
<dbReference type="Proteomes" id="UP000789920">
    <property type="component" value="Unassembled WGS sequence"/>
</dbReference>
<accession>A0ACA9SQW1</accession>
<keyword evidence="2" id="KW-1185">Reference proteome</keyword>
<evidence type="ECO:0000313" key="1">
    <source>
        <dbReference type="EMBL" id="CAG8846574.1"/>
    </source>
</evidence>
<feature type="non-terminal residue" evidence="1">
    <location>
        <position position="193"/>
    </location>
</feature>
<reference evidence="1" key="1">
    <citation type="submission" date="2021-06" db="EMBL/GenBank/DDBJ databases">
        <authorList>
            <person name="Kallberg Y."/>
            <person name="Tangrot J."/>
            <person name="Rosling A."/>
        </authorList>
    </citation>
    <scope>NUCLEOTIDE SEQUENCE</scope>
    <source>
        <strain evidence="1">MA461A</strain>
    </source>
</reference>